<protein>
    <recommendedName>
        <fullName evidence="3">Pterin cluster protein</fullName>
    </recommendedName>
</protein>
<name>M0HVF7_HALEO</name>
<dbReference type="Gene3D" id="3.10.20.30">
    <property type="match status" value="1"/>
</dbReference>
<proteinExistence type="predicted"/>
<dbReference type="AlphaFoldDB" id="M0HVF7"/>
<evidence type="ECO:0008006" key="3">
    <source>
        <dbReference type="Google" id="ProtNLM"/>
    </source>
</evidence>
<gene>
    <name evidence="1" type="ORF">C453_05309</name>
</gene>
<reference evidence="1 2" key="1">
    <citation type="journal article" date="2014" name="PLoS Genet.">
        <title>Phylogenetically driven sequencing of extremely halophilic archaea reveals strategies for static and dynamic osmo-response.</title>
        <authorList>
            <person name="Becker E.A."/>
            <person name="Seitzer P.M."/>
            <person name="Tritt A."/>
            <person name="Larsen D."/>
            <person name="Krusor M."/>
            <person name="Yao A.I."/>
            <person name="Wu D."/>
            <person name="Madern D."/>
            <person name="Eisen J.A."/>
            <person name="Darling A.E."/>
            <person name="Facciotti M.T."/>
        </authorList>
    </citation>
    <scope>NUCLEOTIDE SEQUENCE [LARGE SCALE GENOMIC DNA]</scope>
    <source>
        <strain evidence="1 2">ATCC BAA-1513</strain>
    </source>
</reference>
<evidence type="ECO:0000313" key="1">
    <source>
        <dbReference type="EMBL" id="ELZ87743.1"/>
    </source>
</evidence>
<keyword evidence="2" id="KW-1185">Reference proteome</keyword>
<dbReference type="EMBL" id="AOLK01000011">
    <property type="protein sequence ID" value="ELZ87743.1"/>
    <property type="molecule type" value="Genomic_DNA"/>
</dbReference>
<evidence type="ECO:0000313" key="2">
    <source>
        <dbReference type="Proteomes" id="UP000011612"/>
    </source>
</evidence>
<dbReference type="Proteomes" id="UP000011612">
    <property type="component" value="Unassembled WGS sequence"/>
</dbReference>
<dbReference type="SUPFAM" id="SSF54285">
    <property type="entry name" value="MoaD/ThiS"/>
    <property type="match status" value="1"/>
</dbReference>
<organism evidence="1 2">
    <name type="scientific">Haloferax elongans ATCC BAA-1513</name>
    <dbReference type="NCBI Taxonomy" id="1230453"/>
    <lineage>
        <taxon>Archaea</taxon>
        <taxon>Methanobacteriati</taxon>
        <taxon>Methanobacteriota</taxon>
        <taxon>Stenosarchaea group</taxon>
        <taxon>Halobacteria</taxon>
        <taxon>Halobacteriales</taxon>
        <taxon>Haloferacaceae</taxon>
        <taxon>Haloferax</taxon>
    </lineage>
</organism>
<dbReference type="PATRIC" id="fig|1230453.4.peg.1015"/>
<dbReference type="InterPro" id="IPR012675">
    <property type="entry name" value="Beta-grasp_dom_sf"/>
</dbReference>
<sequence>MLIRWRVVLACMTTNVSEATGESNQVLPQTTVEVGCTGHVRSAIGTHQLEFTFRGETLRRFLDAFFDEYDVRDLVMAQRESEATTSGWVSANRLPGTWRKNPEGEQIRAYARVLVNGRFNELLDGLDTHLEDGDRVGLVYPFMFCC</sequence>
<dbReference type="InterPro" id="IPR016155">
    <property type="entry name" value="Mopterin_synth/thiamin_S_b"/>
</dbReference>
<comment type="caution">
    <text evidence="1">The sequence shown here is derived from an EMBL/GenBank/DDBJ whole genome shotgun (WGS) entry which is preliminary data.</text>
</comment>
<accession>M0HVF7</accession>